<organism evidence="3 4">
    <name type="scientific">Erythroxylum novogranatense</name>
    <dbReference type="NCBI Taxonomy" id="1862640"/>
    <lineage>
        <taxon>Eukaryota</taxon>
        <taxon>Viridiplantae</taxon>
        <taxon>Streptophyta</taxon>
        <taxon>Embryophyta</taxon>
        <taxon>Tracheophyta</taxon>
        <taxon>Spermatophyta</taxon>
        <taxon>Magnoliopsida</taxon>
        <taxon>eudicotyledons</taxon>
        <taxon>Gunneridae</taxon>
        <taxon>Pentapetalae</taxon>
        <taxon>rosids</taxon>
        <taxon>fabids</taxon>
        <taxon>Malpighiales</taxon>
        <taxon>Erythroxylaceae</taxon>
        <taxon>Erythroxylum</taxon>
    </lineage>
</organism>
<dbReference type="InterPro" id="IPR035897">
    <property type="entry name" value="Toll_tir_struct_dom_sf"/>
</dbReference>
<evidence type="ECO:0000259" key="2">
    <source>
        <dbReference type="PROSITE" id="PS50104"/>
    </source>
</evidence>
<comment type="caution">
    <text evidence="3">The sequence shown here is derived from an EMBL/GenBank/DDBJ whole genome shotgun (WGS) entry which is preliminary data.</text>
</comment>
<sequence>MSSGSFPESSSSSSSFVTTKWNYEVFLSFRGEDTRKNFTDHLYAALVQAGIRTFRDDDELPRGKRIFSQLVKAIHESRISIVVFSKEYASSRWCLDELVEIVKCMNTKAQAVLPIFYNVDPSDVRKQTGSYCEAFDKHEVRFKEEPKRVSRWREVLEEVGNLSGWINNKKYSYFCKKKTRFKLKLEIEN</sequence>
<dbReference type="AlphaFoldDB" id="A0AAV8U4X2"/>
<keyword evidence="4" id="KW-1185">Reference proteome</keyword>
<dbReference type="FunFam" id="3.40.50.10140:FF:000007">
    <property type="entry name" value="Disease resistance protein (TIR-NBS-LRR class)"/>
    <property type="match status" value="1"/>
</dbReference>
<dbReference type="Proteomes" id="UP001159364">
    <property type="component" value="Linkage Group LG01"/>
</dbReference>
<dbReference type="Gene3D" id="3.40.50.10140">
    <property type="entry name" value="Toll/interleukin-1 receptor homology (TIR) domain"/>
    <property type="match status" value="1"/>
</dbReference>
<dbReference type="PROSITE" id="PS50104">
    <property type="entry name" value="TIR"/>
    <property type="match status" value="1"/>
</dbReference>
<reference evidence="3 4" key="1">
    <citation type="submission" date="2021-09" db="EMBL/GenBank/DDBJ databases">
        <title>Genomic insights and catalytic innovation underlie evolution of tropane alkaloids biosynthesis.</title>
        <authorList>
            <person name="Wang Y.-J."/>
            <person name="Tian T."/>
            <person name="Huang J.-P."/>
            <person name="Huang S.-X."/>
        </authorList>
    </citation>
    <scope>NUCLEOTIDE SEQUENCE [LARGE SCALE GENOMIC DNA]</scope>
    <source>
        <strain evidence="3">KIB-2018</strain>
        <tissue evidence="3">Leaf</tissue>
    </source>
</reference>
<dbReference type="EMBL" id="JAIWQS010000001">
    <property type="protein sequence ID" value="KAJ8774356.1"/>
    <property type="molecule type" value="Genomic_DNA"/>
</dbReference>
<dbReference type="GO" id="GO:0007165">
    <property type="term" value="P:signal transduction"/>
    <property type="evidence" value="ECO:0007669"/>
    <property type="project" value="InterPro"/>
</dbReference>
<proteinExistence type="predicted"/>
<dbReference type="InterPro" id="IPR000157">
    <property type="entry name" value="TIR_dom"/>
</dbReference>
<protein>
    <recommendedName>
        <fullName evidence="2">TIR domain-containing protein</fullName>
    </recommendedName>
</protein>
<dbReference type="SMART" id="SM00255">
    <property type="entry name" value="TIR"/>
    <property type="match status" value="1"/>
</dbReference>
<accession>A0AAV8U4X2</accession>
<evidence type="ECO:0000313" key="3">
    <source>
        <dbReference type="EMBL" id="KAJ8774356.1"/>
    </source>
</evidence>
<dbReference type="Pfam" id="PF01582">
    <property type="entry name" value="TIR"/>
    <property type="match status" value="1"/>
</dbReference>
<evidence type="ECO:0000313" key="4">
    <source>
        <dbReference type="Proteomes" id="UP001159364"/>
    </source>
</evidence>
<name>A0AAV8U4X2_9ROSI</name>
<dbReference type="PANTHER" id="PTHR32009:SF152">
    <property type="entry name" value="NEUTRAL_ALKALINE INVERTASE"/>
    <property type="match status" value="1"/>
</dbReference>
<dbReference type="PANTHER" id="PTHR32009">
    <property type="entry name" value="TMV RESISTANCE PROTEIN N-LIKE"/>
    <property type="match status" value="1"/>
</dbReference>
<evidence type="ECO:0000256" key="1">
    <source>
        <dbReference type="ARBA" id="ARBA00023027"/>
    </source>
</evidence>
<gene>
    <name evidence="3" type="ORF">K2173_011605</name>
</gene>
<dbReference type="SUPFAM" id="SSF52200">
    <property type="entry name" value="Toll/Interleukin receptor TIR domain"/>
    <property type="match status" value="1"/>
</dbReference>
<keyword evidence="1" id="KW-0520">NAD</keyword>
<feature type="domain" description="TIR" evidence="2">
    <location>
        <begin position="21"/>
        <end position="187"/>
    </location>
</feature>